<keyword evidence="1" id="KW-0479">Metal-binding</keyword>
<accession>A0A858RK98</accession>
<feature type="signal peptide" evidence="3">
    <location>
        <begin position="1"/>
        <end position="17"/>
    </location>
</feature>
<dbReference type="GO" id="GO:0005737">
    <property type="term" value="C:cytoplasm"/>
    <property type="evidence" value="ECO:0007669"/>
    <property type="project" value="TreeGrafter"/>
</dbReference>
<gene>
    <name evidence="4" type="ORF">HHL09_15610</name>
</gene>
<dbReference type="GO" id="GO:0008484">
    <property type="term" value="F:sulfuric ester hydrolase activity"/>
    <property type="evidence" value="ECO:0007669"/>
    <property type="project" value="TreeGrafter"/>
</dbReference>
<dbReference type="PANTHER" id="PTHR45953">
    <property type="entry name" value="IDURONATE 2-SULFATASE"/>
    <property type="match status" value="1"/>
</dbReference>
<keyword evidence="5" id="KW-1185">Reference proteome</keyword>
<evidence type="ECO:0000256" key="3">
    <source>
        <dbReference type="SAM" id="SignalP"/>
    </source>
</evidence>
<evidence type="ECO:0000256" key="2">
    <source>
        <dbReference type="ARBA" id="ARBA00022801"/>
    </source>
</evidence>
<organism evidence="4 5">
    <name type="scientific">Luteolibacter luteus</name>
    <dbReference type="NCBI Taxonomy" id="2728835"/>
    <lineage>
        <taxon>Bacteria</taxon>
        <taxon>Pseudomonadati</taxon>
        <taxon>Verrucomicrobiota</taxon>
        <taxon>Verrucomicrobiia</taxon>
        <taxon>Verrucomicrobiales</taxon>
        <taxon>Verrucomicrobiaceae</taxon>
        <taxon>Luteolibacter</taxon>
    </lineage>
</organism>
<dbReference type="GO" id="GO:0046872">
    <property type="term" value="F:metal ion binding"/>
    <property type="evidence" value="ECO:0007669"/>
    <property type="project" value="UniProtKB-KW"/>
</dbReference>
<sequence>MKIAVIAAIFMAPLFSAAERPNVLFIAVDDLRPWLGCYEGLEVSPNIDRLAASGRLFNRHYVL</sequence>
<reference evidence="4 5" key="1">
    <citation type="submission" date="2020-04" db="EMBL/GenBank/DDBJ databases">
        <title>Luteolibacter sp. G-1-1-1 isolated from soil.</title>
        <authorList>
            <person name="Dahal R.H."/>
        </authorList>
    </citation>
    <scope>NUCLEOTIDE SEQUENCE [LARGE SCALE GENOMIC DNA]</scope>
    <source>
        <strain evidence="4 5">G-1-1-1</strain>
    </source>
</reference>
<dbReference type="Proteomes" id="UP000501812">
    <property type="component" value="Chromosome"/>
</dbReference>
<dbReference type="KEGG" id="luo:HHL09_15610"/>
<dbReference type="EMBL" id="CP051774">
    <property type="protein sequence ID" value="QJE97155.1"/>
    <property type="molecule type" value="Genomic_DNA"/>
</dbReference>
<evidence type="ECO:0000313" key="4">
    <source>
        <dbReference type="EMBL" id="QJE97155.1"/>
    </source>
</evidence>
<dbReference type="AlphaFoldDB" id="A0A858RK98"/>
<evidence type="ECO:0000256" key="1">
    <source>
        <dbReference type="ARBA" id="ARBA00022723"/>
    </source>
</evidence>
<dbReference type="RefSeq" id="WP_169455555.1">
    <property type="nucleotide sequence ID" value="NZ_CP051774.1"/>
</dbReference>
<name>A0A858RK98_9BACT</name>
<dbReference type="Gene3D" id="3.40.720.10">
    <property type="entry name" value="Alkaline Phosphatase, subunit A"/>
    <property type="match status" value="1"/>
</dbReference>
<evidence type="ECO:0008006" key="6">
    <source>
        <dbReference type="Google" id="ProtNLM"/>
    </source>
</evidence>
<dbReference type="InterPro" id="IPR017850">
    <property type="entry name" value="Alkaline_phosphatase_core_sf"/>
</dbReference>
<feature type="chain" id="PRO_5032535525" description="Sulfatase-like hydrolase/transferase" evidence="3">
    <location>
        <begin position="18"/>
        <end position="63"/>
    </location>
</feature>
<evidence type="ECO:0000313" key="5">
    <source>
        <dbReference type="Proteomes" id="UP000501812"/>
    </source>
</evidence>
<protein>
    <recommendedName>
        <fullName evidence="6">Sulfatase-like hydrolase/transferase</fullName>
    </recommendedName>
</protein>
<dbReference type="SUPFAM" id="SSF53649">
    <property type="entry name" value="Alkaline phosphatase-like"/>
    <property type="match status" value="1"/>
</dbReference>
<dbReference type="PANTHER" id="PTHR45953:SF1">
    <property type="entry name" value="IDURONATE 2-SULFATASE"/>
    <property type="match status" value="1"/>
</dbReference>
<proteinExistence type="predicted"/>
<keyword evidence="2" id="KW-0378">Hydrolase</keyword>
<keyword evidence="3" id="KW-0732">Signal</keyword>